<evidence type="ECO:0000313" key="2">
    <source>
        <dbReference type="Proteomes" id="UP000688137"/>
    </source>
</evidence>
<name>A0A8S1LSV3_PARPR</name>
<proteinExistence type="predicted"/>
<gene>
    <name evidence="1" type="ORF">PPRIM_AZ9-3.1.T0470266</name>
</gene>
<evidence type="ECO:0000313" key="1">
    <source>
        <dbReference type="EMBL" id="CAD8071608.1"/>
    </source>
</evidence>
<sequence length="336" mass="39879">MKWNQLESTQSSFKIQILTSQNVQNNGAMQNLFAKMIKCRTFLNSRSSSFTIQFNSEFNYIIIGKSSVITGIIITIIETNQLTNKVLLFYYLQQQLNIFHLNKKLGTILCIYKNSKKLTPIMNNPQEYHSYRSKLRRQIIQSNTQNEHSYSQQIKLEIQPSYDEIEIRIEKALKMMEKFEYKFCLGLGKYNQGIYHPKKVIKNAFSFGEIEIQFIRLQQFTSIQYSLQNNLFKQHKQKEYLLKDRRKIKISNIFTTKDYDEDFKCKLRLSQDNMKKIEGRHASEKNQLNIPCMKQENKNAMAAFLAEDQHVFLERIMTCRFYLNDNFNDGLYDGEL</sequence>
<dbReference type="AlphaFoldDB" id="A0A8S1LSV3"/>
<protein>
    <submittedName>
        <fullName evidence="1">Uncharacterized protein</fullName>
    </submittedName>
</protein>
<dbReference type="Proteomes" id="UP000688137">
    <property type="component" value="Unassembled WGS sequence"/>
</dbReference>
<comment type="caution">
    <text evidence="1">The sequence shown here is derived from an EMBL/GenBank/DDBJ whole genome shotgun (WGS) entry which is preliminary data.</text>
</comment>
<keyword evidence="2" id="KW-1185">Reference proteome</keyword>
<organism evidence="1 2">
    <name type="scientific">Paramecium primaurelia</name>
    <dbReference type="NCBI Taxonomy" id="5886"/>
    <lineage>
        <taxon>Eukaryota</taxon>
        <taxon>Sar</taxon>
        <taxon>Alveolata</taxon>
        <taxon>Ciliophora</taxon>
        <taxon>Intramacronucleata</taxon>
        <taxon>Oligohymenophorea</taxon>
        <taxon>Peniculida</taxon>
        <taxon>Parameciidae</taxon>
        <taxon>Paramecium</taxon>
    </lineage>
</organism>
<reference evidence="1" key="1">
    <citation type="submission" date="2021-01" db="EMBL/GenBank/DDBJ databases">
        <authorList>
            <consortium name="Genoscope - CEA"/>
            <person name="William W."/>
        </authorList>
    </citation>
    <scope>NUCLEOTIDE SEQUENCE</scope>
</reference>
<accession>A0A8S1LSV3</accession>
<dbReference type="EMBL" id="CAJJDM010000047">
    <property type="protein sequence ID" value="CAD8071608.1"/>
    <property type="molecule type" value="Genomic_DNA"/>
</dbReference>